<dbReference type="GO" id="GO:0008854">
    <property type="term" value="F:exodeoxyribonuclease V activity"/>
    <property type="evidence" value="ECO:0007669"/>
    <property type="project" value="InterPro"/>
</dbReference>
<keyword evidence="3 10" id="KW-0227">DNA damage</keyword>
<keyword evidence="8 10" id="KW-0238">DNA-binding</keyword>
<evidence type="ECO:0000259" key="11">
    <source>
        <dbReference type="Pfam" id="PF17946"/>
    </source>
</evidence>
<dbReference type="PIRSF" id="PIRSF000980">
    <property type="entry name" value="RecC"/>
    <property type="match status" value="1"/>
</dbReference>
<dbReference type="Gene3D" id="1.10.10.160">
    <property type="match status" value="1"/>
</dbReference>
<dbReference type="Gene3D" id="3.40.50.10930">
    <property type="match status" value="1"/>
</dbReference>
<dbReference type="InterPro" id="IPR041500">
    <property type="entry name" value="RecC_C"/>
</dbReference>
<dbReference type="RefSeq" id="WP_164652783.1">
    <property type="nucleotide sequence ID" value="NZ_JAAIJR010000017.1"/>
</dbReference>
<comment type="subunit">
    <text evidence="10">Heterotrimer of RecB, RecC and RecD. All subunits contribute to DNA-binding.</text>
</comment>
<dbReference type="InterPro" id="IPR013986">
    <property type="entry name" value="DExx_box_DNA_helicase_dom_sf"/>
</dbReference>
<evidence type="ECO:0000313" key="13">
    <source>
        <dbReference type="Proteomes" id="UP000471640"/>
    </source>
</evidence>
<dbReference type="Gene3D" id="3.40.50.300">
    <property type="entry name" value="P-loop containing nucleotide triphosphate hydrolases"/>
    <property type="match status" value="2"/>
</dbReference>
<dbReference type="GO" id="GO:0000724">
    <property type="term" value="P:double-strand break repair via homologous recombination"/>
    <property type="evidence" value="ECO:0007669"/>
    <property type="project" value="UniProtKB-UniRule"/>
</dbReference>
<dbReference type="CDD" id="cd22353">
    <property type="entry name" value="RecC_C-like"/>
    <property type="match status" value="1"/>
</dbReference>
<dbReference type="EMBL" id="JAAIJR010000017">
    <property type="protein sequence ID" value="NEX19889.1"/>
    <property type="molecule type" value="Genomic_DNA"/>
</dbReference>
<dbReference type="InterPro" id="IPR027417">
    <property type="entry name" value="P-loop_NTPase"/>
</dbReference>
<protein>
    <recommendedName>
        <fullName evidence="10">RecBCD enzyme subunit RecC</fullName>
    </recommendedName>
    <alternativeName>
        <fullName evidence="10">Exonuclease V subunit RecC</fullName>
        <shortName evidence="10">ExoV subunit RecC</shortName>
    </alternativeName>
    <alternativeName>
        <fullName evidence="10">Helicase/nuclease RecBCD subunit RecC</fullName>
    </alternativeName>
</protein>
<dbReference type="Pfam" id="PF17946">
    <property type="entry name" value="RecC_C"/>
    <property type="match status" value="1"/>
</dbReference>
<organism evidence="12 13">
    <name type="scientific">Thiorhodococcus mannitoliphagus</name>
    <dbReference type="NCBI Taxonomy" id="329406"/>
    <lineage>
        <taxon>Bacteria</taxon>
        <taxon>Pseudomonadati</taxon>
        <taxon>Pseudomonadota</taxon>
        <taxon>Gammaproteobacteria</taxon>
        <taxon>Chromatiales</taxon>
        <taxon>Chromatiaceae</taxon>
        <taxon>Thiorhodococcus</taxon>
    </lineage>
</organism>
<comment type="similarity">
    <text evidence="10">Belongs to the RecC family.</text>
</comment>
<evidence type="ECO:0000256" key="4">
    <source>
        <dbReference type="ARBA" id="ARBA00022801"/>
    </source>
</evidence>
<reference evidence="12 13" key="2">
    <citation type="submission" date="2020-02" db="EMBL/GenBank/DDBJ databases">
        <title>Genome sequences of Thiorhodococcus mannitoliphagus and Thiorhodococcus minor, purple sulfur photosynthetic bacteria in the gammaproteobacterial family, Chromatiaceae.</title>
        <authorList>
            <person name="Aviles F.A."/>
            <person name="Meyer T.E."/>
            <person name="Kyndt J.A."/>
        </authorList>
    </citation>
    <scope>NUCLEOTIDE SEQUENCE [LARGE SCALE GENOMIC DNA]</scope>
    <source>
        <strain evidence="12 13">DSM 18266</strain>
    </source>
</reference>
<evidence type="ECO:0000256" key="7">
    <source>
        <dbReference type="ARBA" id="ARBA00022840"/>
    </source>
</evidence>
<dbReference type="SUPFAM" id="SSF52980">
    <property type="entry name" value="Restriction endonuclease-like"/>
    <property type="match status" value="1"/>
</dbReference>
<evidence type="ECO:0000313" key="12">
    <source>
        <dbReference type="EMBL" id="NEX19889.1"/>
    </source>
</evidence>
<name>A0A6P1DPP5_9GAMM</name>
<reference evidence="13" key="1">
    <citation type="journal article" date="2020" name="Microbiol. Resour. Announc.">
        <title>Draft Genome Sequences of Thiorhodococcus mannitoliphagus and Thiorhodococcus minor, Purple Sulfur Photosynthetic Bacteria in the Gammaproteobacterial Family Chromatiaceae.</title>
        <authorList>
            <person name="Aviles F.A."/>
            <person name="Meyer T.E."/>
            <person name="Kyndt J.A."/>
        </authorList>
    </citation>
    <scope>NUCLEOTIDE SEQUENCE [LARGE SCALE GENOMIC DNA]</scope>
    <source>
        <strain evidence="13">DSM 18266</strain>
    </source>
</reference>
<feature type="domain" description="RecC C-terminal" evidence="11">
    <location>
        <begin position="792"/>
        <end position="1016"/>
    </location>
</feature>
<dbReference type="AlphaFoldDB" id="A0A6P1DPP5"/>
<dbReference type="GO" id="GO:0005524">
    <property type="term" value="F:ATP binding"/>
    <property type="evidence" value="ECO:0007669"/>
    <property type="project" value="UniProtKB-UniRule"/>
</dbReference>
<dbReference type="SUPFAM" id="SSF52540">
    <property type="entry name" value="P-loop containing nucleoside triphosphate hydrolases"/>
    <property type="match status" value="2"/>
</dbReference>
<evidence type="ECO:0000256" key="9">
    <source>
        <dbReference type="ARBA" id="ARBA00023204"/>
    </source>
</evidence>
<evidence type="ECO:0000256" key="10">
    <source>
        <dbReference type="HAMAP-Rule" id="MF_01486"/>
    </source>
</evidence>
<keyword evidence="4 10" id="KW-0378">Hydrolase</keyword>
<comment type="miscellaneous">
    <text evidence="10">In the RecBCD complex, RecB has a slow 3'-5' helicase, an exonuclease activity and loads RecA onto ssDNA, RecD has a fast 5'-3' helicase activity, while RecC stimulates the ATPase and processivity of the RecB helicase and contributes to recognition of the Chi site.</text>
</comment>
<dbReference type="InterPro" id="IPR011335">
    <property type="entry name" value="Restrct_endonuc-II-like"/>
</dbReference>
<dbReference type="GO" id="GO:0003678">
    <property type="term" value="F:DNA helicase activity"/>
    <property type="evidence" value="ECO:0007669"/>
    <property type="project" value="UniProtKB-UniRule"/>
</dbReference>
<dbReference type="HAMAP" id="MF_01486">
    <property type="entry name" value="RecC"/>
    <property type="match status" value="1"/>
</dbReference>
<dbReference type="Gene3D" id="1.10.10.990">
    <property type="match status" value="1"/>
</dbReference>
<evidence type="ECO:0000256" key="1">
    <source>
        <dbReference type="ARBA" id="ARBA00022722"/>
    </source>
</evidence>
<evidence type="ECO:0000256" key="5">
    <source>
        <dbReference type="ARBA" id="ARBA00022806"/>
    </source>
</evidence>
<keyword evidence="9 10" id="KW-0234">DNA repair</keyword>
<dbReference type="GO" id="GO:0003677">
    <property type="term" value="F:DNA binding"/>
    <property type="evidence" value="ECO:0007669"/>
    <property type="project" value="UniProtKB-UniRule"/>
</dbReference>
<sequence>MLKIIASNAVESLLASLGDRIRAEPLASPLSPELVIVPSSAMGRWINLRLAERQGVAANLVYPLPATFIWQLARERLPEVPDQDPLAIDPMAWRLFGYLPHVLAEPGFETLRHYLTGDSLGLKRWQLACRIADAFDRYQLYRPELIRRWAEDAEGDWQGQLWRRLAADAGAGHRVAVIDTLLQELQGSEGQTALPRRISLFAVSTLPPLFVEVIHALAVQTAVHLYLHAPTPELWKDLVSQSEQARKRMEDPHAPDVWEVGNSLLASWGRQGLALHDLLLSQGASTPAADCAVEERFLEPGEARLLHRLHADIFRLRSTLSEDARAEVVLDDSLQVHICHSPIRECQVLHDQLLAMLEADSELRPEDILVLIPEISLYAPYVEAVFSQDAEHDRPFIPWSLSDISLADEHPLIQVFLRLFALPESRFSQSEILSYLDVPELASNFGLDDEAVAQIKDWLAEANLRWGLDGAHKQTLGLPATAENTWAQAEQRLFAGYAMGEAALFDGIAPIGSVEGGRAAALGGFWRFFSRLTELSRQLAVARPAQEWQTLIGTLLTDIFGERDDEEGRIQKIRDAVAELVDQAAGVDECLERALVHRWLVQSLGGETRRGRYFSGGVTFCGMRPMRSLPFKVICVLGLQEQAFPRRDRPSELDRMRQDWRPGDPRKGDEDRYLFLETLLCARQRLYLSYVGRDIRKNTDRQPSVLVRELLDYLDQQYRPSDAARSGRLSELLTRIHPLQPFSPRCYLGGEQSYDGYWCAVARAMSPSGESVEQEPTTWPTGRLSAAPEQMREVTLRQLERFLRHPVRYFVNSRLGVYLREDEAEDDDECFGLDYLQSFLLKQWLVEDALRGQPPSQPQLSAEGLLPHGAFAGLALEAESAKVASLIDALDDFRNQRPEQVVVDLEFDDDAGPCRFFGQIKGIYPDLGLLRWRPSSMKGADILCLWLNHLVLCASDAPGMTRSAHYGPDGSFVISTPIEPEDARTALAGFLAWYWEGIHRPLLVLPKASYAYALACHRKPDGDAMAAARSQWNGNSFMDIPGDQDDAYIQLIRRGTAGEPIAGEDFATLAQAFYHQALRTGELKQ</sequence>
<dbReference type="Proteomes" id="UP000471640">
    <property type="component" value="Unassembled WGS sequence"/>
</dbReference>
<dbReference type="GO" id="GO:0009338">
    <property type="term" value="C:exodeoxyribonuclease V complex"/>
    <property type="evidence" value="ECO:0007669"/>
    <property type="project" value="InterPro"/>
</dbReference>
<keyword evidence="6 10" id="KW-0269">Exonuclease</keyword>
<keyword evidence="7 10" id="KW-0067">ATP-binding</keyword>
<proteinExistence type="inferred from homology"/>
<keyword evidence="13" id="KW-1185">Reference proteome</keyword>
<dbReference type="InterPro" id="IPR006697">
    <property type="entry name" value="RecC"/>
</dbReference>
<comment type="caution">
    <text evidence="12">The sequence shown here is derived from an EMBL/GenBank/DDBJ whole genome shotgun (WGS) entry which is preliminary data.</text>
</comment>
<dbReference type="PANTHER" id="PTHR30591:SF1">
    <property type="entry name" value="RECBCD ENZYME SUBUNIT RECC"/>
    <property type="match status" value="1"/>
</dbReference>
<gene>
    <name evidence="10 12" type="primary">recC</name>
    <name evidence="12" type="ORF">G3480_06095</name>
</gene>
<keyword evidence="5 10" id="KW-0347">Helicase</keyword>
<comment type="function">
    <text evidence="10">A helicase/nuclease that prepares dsDNA breaks (DSB) for recombinational DNA repair. Binds to DSBs and unwinds DNA via a highly rapid and processive ATP-dependent bidirectional helicase activity. Unwinds dsDNA until it encounters a Chi (crossover hotspot instigator) sequence from the 3' direction. Cuts ssDNA a few nucleotides 3' to the Chi site. The properties and activities of the enzyme are changed at Chi. The Chi-altered holoenzyme produces a long 3'-ssDNA overhang and facilitates RecA-binding to the ssDNA for homologous DNA recombination and repair. Holoenzyme degrades any linearized DNA that is unable to undergo homologous recombination. In the holoenzyme this subunit recognizes the wild-type Chi sequence, and when added to isolated RecB increases its ATP-dependent helicase processivity.</text>
</comment>
<dbReference type="PANTHER" id="PTHR30591">
    <property type="entry name" value="RECBCD ENZYME SUBUNIT RECC"/>
    <property type="match status" value="1"/>
</dbReference>
<keyword evidence="1 10" id="KW-0540">Nuclease</keyword>
<dbReference type="NCBIfam" id="TIGR01450">
    <property type="entry name" value="recC"/>
    <property type="match status" value="1"/>
</dbReference>
<evidence type="ECO:0000256" key="6">
    <source>
        <dbReference type="ARBA" id="ARBA00022839"/>
    </source>
</evidence>
<evidence type="ECO:0000256" key="2">
    <source>
        <dbReference type="ARBA" id="ARBA00022741"/>
    </source>
</evidence>
<dbReference type="Pfam" id="PF04257">
    <property type="entry name" value="Exonuc_V_gamma"/>
    <property type="match status" value="1"/>
</dbReference>
<keyword evidence="2 10" id="KW-0547">Nucleotide-binding</keyword>
<accession>A0A6P1DPP5</accession>
<evidence type="ECO:0000256" key="8">
    <source>
        <dbReference type="ARBA" id="ARBA00023125"/>
    </source>
</evidence>
<evidence type="ECO:0000256" key="3">
    <source>
        <dbReference type="ARBA" id="ARBA00022763"/>
    </source>
</evidence>